<dbReference type="InterPro" id="IPR019236">
    <property type="entry name" value="APP1_cat"/>
</dbReference>
<proteinExistence type="predicted"/>
<dbReference type="PANTHER" id="PTHR28208:SF3">
    <property type="entry name" value="PHOSPHATIDATE PHOSPHATASE APP1"/>
    <property type="match status" value="1"/>
</dbReference>
<feature type="domain" description="Phosphatidate phosphatase APP1 catalytic" evidence="1">
    <location>
        <begin position="128"/>
        <end position="281"/>
    </location>
</feature>
<evidence type="ECO:0000259" key="1">
    <source>
        <dbReference type="Pfam" id="PF09949"/>
    </source>
</evidence>
<dbReference type="Pfam" id="PF09949">
    <property type="entry name" value="APP1_cat"/>
    <property type="match status" value="1"/>
</dbReference>
<name>A0ABT3CWD9_9BACT</name>
<dbReference type="EMBL" id="JAOYOD010000001">
    <property type="protein sequence ID" value="MCV9387834.1"/>
    <property type="molecule type" value="Genomic_DNA"/>
</dbReference>
<gene>
    <name evidence="2" type="ORF">N7U62_14220</name>
</gene>
<keyword evidence="3" id="KW-1185">Reference proteome</keyword>
<comment type="caution">
    <text evidence="2">The sequence shown here is derived from an EMBL/GenBank/DDBJ whole genome shotgun (WGS) entry which is preliminary data.</text>
</comment>
<evidence type="ECO:0000313" key="2">
    <source>
        <dbReference type="EMBL" id="MCV9387834.1"/>
    </source>
</evidence>
<dbReference type="PANTHER" id="PTHR28208">
    <property type="entry name" value="PHOSPHATIDATE PHOSPHATASE APP1"/>
    <property type="match status" value="1"/>
</dbReference>
<accession>A0ABT3CWD9</accession>
<dbReference type="Proteomes" id="UP001300692">
    <property type="component" value="Unassembled WGS sequence"/>
</dbReference>
<dbReference type="InterPro" id="IPR052935">
    <property type="entry name" value="Mg2+_PAP"/>
</dbReference>
<protein>
    <submittedName>
        <fullName evidence="2">DUF2183 domain-containing protein</fullName>
    </submittedName>
</protein>
<dbReference type="RefSeq" id="WP_264138652.1">
    <property type="nucleotide sequence ID" value="NZ_JAOYOD010000001.1"/>
</dbReference>
<reference evidence="2 3" key="1">
    <citation type="submission" date="2022-10" db="EMBL/GenBank/DDBJ databases">
        <title>Comparative genomics and taxonomic characterization of three novel marine species of genus Reichenbachiella exhibiting antioxidant and polysaccharide degradation activities.</title>
        <authorList>
            <person name="Muhammad N."/>
            <person name="Lee Y.-J."/>
            <person name="Ko J."/>
            <person name="Kim S.-G."/>
        </authorList>
    </citation>
    <scope>NUCLEOTIDE SEQUENCE [LARGE SCALE GENOMIC DNA]</scope>
    <source>
        <strain evidence="2 3">ABR2-5</strain>
    </source>
</reference>
<evidence type="ECO:0000313" key="3">
    <source>
        <dbReference type="Proteomes" id="UP001300692"/>
    </source>
</evidence>
<organism evidence="2 3">
    <name type="scientific">Reichenbachiella ulvae</name>
    <dbReference type="NCBI Taxonomy" id="2980104"/>
    <lineage>
        <taxon>Bacteria</taxon>
        <taxon>Pseudomonadati</taxon>
        <taxon>Bacteroidota</taxon>
        <taxon>Cytophagia</taxon>
        <taxon>Cytophagales</taxon>
        <taxon>Reichenbachiellaceae</taxon>
        <taxon>Reichenbachiella</taxon>
    </lineage>
</organism>
<sequence length="325" mass="36963">MGIIHPPTIVPYRGYGTSAKVYLKGQVLENRPAFISNEDDKKRRNLKHMLARYLSTVIPEAKVEISFRGKKAMAETDESGYFSTWLEMEEGNQEYGWQTVEYRLLEGEYTKEVIKTGKALIVNPSARYGVISDIDDTILVSHATQILRKLRLILIKNAKTRLPFEGVKKFYDRLAGNGKSNPIFYVSSSEWNLYDFLVDFFSTRQLPKGPFLLQNFKSSLLDLIRSGGGSHQHKIDKIDRLMSLFPDLKFVLIGDSGQRDPEIYAHAARHYSDRVLAVFIRSVGRKKELDEELVSETLSLGVPMLLVEDTEEAYDHATSAGLFTN</sequence>